<evidence type="ECO:0000256" key="4">
    <source>
        <dbReference type="ARBA" id="ARBA00022723"/>
    </source>
</evidence>
<feature type="transmembrane region" description="Helical" evidence="11">
    <location>
        <begin position="306"/>
        <end position="328"/>
    </location>
</feature>
<evidence type="ECO:0000256" key="2">
    <source>
        <dbReference type="ARBA" id="ARBA00022670"/>
    </source>
</evidence>
<name>A0A832GP54_9BACT</name>
<evidence type="ECO:0000313" key="13">
    <source>
        <dbReference type="EMBL" id="HGV55661.1"/>
    </source>
</evidence>
<evidence type="ECO:0000256" key="8">
    <source>
        <dbReference type="ARBA" id="ARBA00023049"/>
    </source>
</evidence>
<feature type="transmembrane region" description="Helical" evidence="11">
    <location>
        <begin position="29"/>
        <end position="49"/>
    </location>
</feature>
<comment type="cofactor">
    <cofactor evidence="10">
        <name>Zn(2+)</name>
        <dbReference type="ChEBI" id="CHEBI:29105"/>
    </cofactor>
    <text evidence="10">Binds 1 zinc ion per subunit.</text>
</comment>
<feature type="transmembrane region" description="Helical" evidence="11">
    <location>
        <begin position="258"/>
        <end position="286"/>
    </location>
</feature>
<feature type="transmembrane region" description="Helical" evidence="11">
    <location>
        <begin position="61"/>
        <end position="79"/>
    </location>
</feature>
<evidence type="ECO:0000256" key="3">
    <source>
        <dbReference type="ARBA" id="ARBA00022692"/>
    </source>
</evidence>
<protein>
    <recommendedName>
        <fullName evidence="12">Peptidase M48 domain-containing protein</fullName>
    </recommendedName>
</protein>
<feature type="domain" description="Peptidase M48" evidence="12">
    <location>
        <begin position="223"/>
        <end position="366"/>
    </location>
</feature>
<proteinExistence type="inferred from homology"/>
<keyword evidence="5 10" id="KW-0378">Hydrolase</keyword>
<evidence type="ECO:0000256" key="7">
    <source>
        <dbReference type="ARBA" id="ARBA00022989"/>
    </source>
</evidence>
<feature type="transmembrane region" description="Helical" evidence="11">
    <location>
        <begin position="145"/>
        <end position="170"/>
    </location>
</feature>
<keyword evidence="7 11" id="KW-1133">Transmembrane helix</keyword>
<dbReference type="PANTHER" id="PTHR43221">
    <property type="entry name" value="PROTEASE HTPX"/>
    <property type="match status" value="1"/>
</dbReference>
<accession>A0A832GP54</accession>
<dbReference type="Pfam" id="PF01435">
    <property type="entry name" value="Peptidase_M48"/>
    <property type="match status" value="1"/>
</dbReference>
<evidence type="ECO:0000256" key="10">
    <source>
        <dbReference type="RuleBase" id="RU003983"/>
    </source>
</evidence>
<dbReference type="PANTHER" id="PTHR43221:SF2">
    <property type="entry name" value="PROTEASE HTPX HOMOLOG"/>
    <property type="match status" value="1"/>
</dbReference>
<dbReference type="GO" id="GO:0004222">
    <property type="term" value="F:metalloendopeptidase activity"/>
    <property type="evidence" value="ECO:0007669"/>
    <property type="project" value="InterPro"/>
</dbReference>
<evidence type="ECO:0000259" key="12">
    <source>
        <dbReference type="Pfam" id="PF01435"/>
    </source>
</evidence>
<evidence type="ECO:0000256" key="11">
    <source>
        <dbReference type="SAM" id="Phobius"/>
    </source>
</evidence>
<evidence type="ECO:0000256" key="1">
    <source>
        <dbReference type="ARBA" id="ARBA00022475"/>
    </source>
</evidence>
<dbReference type="GO" id="GO:0046872">
    <property type="term" value="F:metal ion binding"/>
    <property type="evidence" value="ECO:0007669"/>
    <property type="project" value="UniProtKB-KW"/>
</dbReference>
<keyword evidence="4" id="KW-0479">Metal-binding</keyword>
<dbReference type="InterPro" id="IPR050083">
    <property type="entry name" value="HtpX_protease"/>
</dbReference>
<comment type="similarity">
    <text evidence="10">Belongs to the peptidase M48 family.</text>
</comment>
<organism evidence="13">
    <name type="scientific">Caldimicrobium thiodismutans</name>
    <dbReference type="NCBI Taxonomy" id="1653476"/>
    <lineage>
        <taxon>Bacteria</taxon>
        <taxon>Pseudomonadati</taxon>
        <taxon>Thermodesulfobacteriota</taxon>
        <taxon>Thermodesulfobacteria</taxon>
        <taxon>Thermodesulfobacteriales</taxon>
        <taxon>Thermodesulfobacteriaceae</taxon>
        <taxon>Caldimicrobium</taxon>
    </lineage>
</organism>
<gene>
    <name evidence="13" type="ORF">ENT73_06240</name>
</gene>
<feature type="transmembrane region" description="Helical" evidence="11">
    <location>
        <begin position="7"/>
        <end position="23"/>
    </location>
</feature>
<dbReference type="InterPro" id="IPR001915">
    <property type="entry name" value="Peptidase_M48"/>
</dbReference>
<evidence type="ECO:0000256" key="5">
    <source>
        <dbReference type="ARBA" id="ARBA00022801"/>
    </source>
</evidence>
<reference evidence="13" key="1">
    <citation type="journal article" date="2020" name="mSystems">
        <title>Genome- and Community-Level Interaction Insights into Carbon Utilization and Element Cycling Functions of Hydrothermarchaeota in Hydrothermal Sediment.</title>
        <authorList>
            <person name="Zhou Z."/>
            <person name="Liu Y."/>
            <person name="Xu W."/>
            <person name="Pan J."/>
            <person name="Luo Z.H."/>
            <person name="Li M."/>
        </authorList>
    </citation>
    <scope>NUCLEOTIDE SEQUENCE [LARGE SCALE GENOMIC DNA]</scope>
    <source>
        <strain evidence="13">SpSt-605</strain>
    </source>
</reference>
<dbReference type="Gene3D" id="3.30.2010.10">
    <property type="entry name" value="Metalloproteases ('zincins'), catalytic domain"/>
    <property type="match status" value="1"/>
</dbReference>
<dbReference type="GO" id="GO:0006508">
    <property type="term" value="P:proteolysis"/>
    <property type="evidence" value="ECO:0007669"/>
    <property type="project" value="UniProtKB-KW"/>
</dbReference>
<keyword evidence="1" id="KW-1003">Cell membrane</keyword>
<keyword evidence="2 10" id="KW-0645">Protease</keyword>
<sequence>MIYEDLLAFWLAFIIWEFIPTSLNHAHPALVKIPLFLAKETLFFALLFSLRQRFSPLSNPLPSFIGRAGLLLLFFFYILDLTYFGLKGFLYPYYFSSFFVLLWFLHYYLAYKLILYPLKFGYLRILLGLLLPFVILLFLDEALEYIGLSFKGQFLLTLSIVLLLSPYLIIKIWPVRKMPMGILRDMIAQFLKIQKIKLKDFLIIPPIGAKFYTAGILGFIPPFRYLFFSSSLLEILREEEILGVVAHEIGHLKKRHGYLLFFVLLTFPLFLFNLLYLFLLGFTFFFATQEELISFLKSPKGVYLDIALSLWLLAFAIFFFRFVFAYFLRNLEREADLYALYLLKDPEPLTSALYKIGEITGQLFRKSWHHFGLWERINFIRFASHYPEIIKKHSRKIRKFLALWFLINLLPLLLFLFLEGDILEKILKNFLSWVS</sequence>
<feature type="transmembrane region" description="Helical" evidence="11">
    <location>
        <begin position="91"/>
        <end position="109"/>
    </location>
</feature>
<keyword evidence="8 10" id="KW-0482">Metalloprotease</keyword>
<comment type="caution">
    <text evidence="13">The sequence shown here is derived from an EMBL/GenBank/DDBJ whole genome shotgun (WGS) entry which is preliminary data.</text>
</comment>
<feature type="transmembrane region" description="Helical" evidence="11">
    <location>
        <begin position="400"/>
        <end position="418"/>
    </location>
</feature>
<dbReference type="EMBL" id="DSZU01000111">
    <property type="protein sequence ID" value="HGV55661.1"/>
    <property type="molecule type" value="Genomic_DNA"/>
</dbReference>
<dbReference type="AlphaFoldDB" id="A0A832GP54"/>
<keyword evidence="9 11" id="KW-0472">Membrane</keyword>
<evidence type="ECO:0000256" key="6">
    <source>
        <dbReference type="ARBA" id="ARBA00022833"/>
    </source>
</evidence>
<feature type="transmembrane region" description="Helical" evidence="11">
    <location>
        <begin position="121"/>
        <end position="139"/>
    </location>
</feature>
<keyword evidence="3 11" id="KW-0812">Transmembrane</keyword>
<keyword evidence="6 10" id="KW-0862">Zinc</keyword>
<evidence type="ECO:0000256" key="9">
    <source>
        <dbReference type="ARBA" id="ARBA00023136"/>
    </source>
</evidence>